<dbReference type="InterPro" id="IPR027073">
    <property type="entry name" value="5_3_exoribonuclease"/>
</dbReference>
<dbReference type="InterPro" id="IPR047008">
    <property type="entry name" value="XRN1_SH3_sf"/>
</dbReference>
<evidence type="ECO:0000259" key="12">
    <source>
        <dbReference type="Pfam" id="PF18334"/>
    </source>
</evidence>
<dbReference type="InParanoid" id="G4T5U0"/>
<dbReference type="Gene3D" id="3.40.50.12390">
    <property type="match status" value="1"/>
</dbReference>
<dbReference type="STRING" id="1109443.G4T5U0"/>
<evidence type="ECO:0000259" key="10">
    <source>
        <dbReference type="Pfam" id="PF18129"/>
    </source>
</evidence>
<dbReference type="GO" id="GO:0004534">
    <property type="term" value="F:5'-3' RNA exonuclease activity"/>
    <property type="evidence" value="ECO:0007669"/>
    <property type="project" value="TreeGrafter"/>
</dbReference>
<dbReference type="OMA" id="VASWPWF"/>
<feature type="domain" description="5'-3' exoribonuclease 1 SH3-like" evidence="10">
    <location>
        <begin position="1161"/>
        <end position="1227"/>
    </location>
</feature>
<dbReference type="FunFam" id="3.40.50.12390:FF:000002">
    <property type="entry name" value="5'-3' exoribonuclease 1"/>
    <property type="match status" value="1"/>
</dbReference>
<evidence type="ECO:0000256" key="3">
    <source>
        <dbReference type="ARBA" id="ARBA00022722"/>
    </source>
</evidence>
<evidence type="ECO:0000259" key="8">
    <source>
        <dbReference type="Pfam" id="PF03159"/>
    </source>
</evidence>
<comment type="similarity">
    <text evidence="1">Belongs to the 5'-3' exonuclease family. XRN2/RAT1 subfamily.</text>
</comment>
<dbReference type="OrthoDB" id="372487at2759"/>
<keyword evidence="2" id="KW-0507">mRNA processing</keyword>
<dbReference type="InterPro" id="IPR016494">
    <property type="entry name" value="5_3_exoribonuclease_1"/>
</dbReference>
<dbReference type="CDD" id="cd18673">
    <property type="entry name" value="PIN_XRN1-2-like"/>
    <property type="match status" value="1"/>
</dbReference>
<dbReference type="GO" id="GO:0003723">
    <property type="term" value="F:RNA binding"/>
    <property type="evidence" value="ECO:0007669"/>
    <property type="project" value="UniProtKB-KW"/>
</dbReference>
<evidence type="ECO:0000256" key="4">
    <source>
        <dbReference type="ARBA" id="ARBA00022801"/>
    </source>
</evidence>
<evidence type="ECO:0000256" key="5">
    <source>
        <dbReference type="ARBA" id="ARBA00022839"/>
    </source>
</evidence>
<dbReference type="GO" id="GO:0000184">
    <property type="term" value="P:nuclear-transcribed mRNA catabolic process, nonsense-mediated decay"/>
    <property type="evidence" value="ECO:0007669"/>
    <property type="project" value="UniProtKB-KW"/>
</dbReference>
<feature type="domain" description="Xrn1 helical" evidence="9">
    <location>
        <begin position="268"/>
        <end position="680"/>
    </location>
</feature>
<protein>
    <recommendedName>
        <fullName evidence="6">5'-3' exoribonuclease 1</fullName>
        <ecNumber evidence="6">3.1.13.-</ecNumber>
    </recommendedName>
</protein>
<comment type="subcellular location">
    <subcellularLocation>
        <location evidence="6">Cytoplasm</location>
    </subcellularLocation>
</comment>
<dbReference type="InterPro" id="IPR041412">
    <property type="entry name" value="Xrn1_helical"/>
</dbReference>
<evidence type="ECO:0000256" key="1">
    <source>
        <dbReference type="ARBA" id="ARBA00006994"/>
    </source>
</evidence>
<dbReference type="EMBL" id="CAFZ01000004">
    <property type="protein sequence ID" value="CCA66695.1"/>
    <property type="molecule type" value="Genomic_DNA"/>
</dbReference>
<feature type="region of interest" description="Disordered" evidence="7">
    <location>
        <begin position="1257"/>
        <end position="1438"/>
    </location>
</feature>
<dbReference type="GO" id="GO:0005737">
    <property type="term" value="C:cytoplasm"/>
    <property type="evidence" value="ECO:0007669"/>
    <property type="project" value="UniProtKB-SubCell"/>
</dbReference>
<keyword evidence="6" id="KW-0963">Cytoplasm</keyword>
<comment type="function">
    <text evidence="6">Multifunctional protein that exhibits several independent functions at different levels of the cellular processes. 5'-3' exonuclease component of the nonsense-mediated mRNA decay (NMD) which is a highly conserved mRNA degradation pathway, an RNA surveillance system whose role is to identify and rid cells of mRNA with premature termination codons and thus prevents accumulation of potentially harmful truncated proteins.</text>
</comment>
<keyword evidence="14" id="KW-1185">Reference proteome</keyword>
<feature type="compositionally biased region" description="Polar residues" evidence="7">
    <location>
        <begin position="1278"/>
        <end position="1301"/>
    </location>
</feature>
<evidence type="ECO:0000256" key="7">
    <source>
        <dbReference type="SAM" id="MobiDB-lite"/>
    </source>
</evidence>
<keyword evidence="5 6" id="KW-0269">Exonuclease</keyword>
<evidence type="ECO:0000259" key="9">
    <source>
        <dbReference type="Pfam" id="PF17846"/>
    </source>
</evidence>
<dbReference type="FunFam" id="1.25.40.1050:FF:000002">
    <property type="entry name" value="5'-3' exoribonuclease"/>
    <property type="match status" value="1"/>
</dbReference>
<feature type="compositionally biased region" description="Low complexity" evidence="7">
    <location>
        <begin position="1372"/>
        <end position="1393"/>
    </location>
</feature>
<dbReference type="Pfam" id="PF18129">
    <property type="entry name" value="SH3_12"/>
    <property type="match status" value="1"/>
</dbReference>
<feature type="domain" description="Xrn1 N-terminal" evidence="8">
    <location>
        <begin position="6"/>
        <end position="207"/>
    </location>
</feature>
<accession>G4T5U0</accession>
<sequence>MRTKQNPILDNLYVDFNGIIHNCSHPNDGDVHFRLSEEQIFTSIFAYVEHLFTKIKPRKVFFMAIDGVAPRAKMNQQRSRRFRTAKETKDLVEKALRKGEKLPDEKAFDSNCITPGTPFMARLSLQLQYFVNKKITEDSNWRDVQVILSGHEVPGEGEHKIMEYIRLSKAQKDYNPNTRHCLYGLDADLIMLGLLSHDPHFALLREEVKFGPQAKKKSGTLETQSFFLLHLCLFREYLNLEFQPLWDPKAINIADPSASSKPILPFEYSLERIIDDFILLAVFVGNDFLPHLPDLHIHDNALEVLFEKYRETLPKAGGYLNESGVINTERLQMVLDALATFEQQAFEKEHSDMNWFKSKQRPKQLDTLVERGGTGGSTITRDQQQMFKTIEAFVLQARGKRQPQQVDQEVEGVTKLSFVNTFAARDRAFLSQVAKDLHLSLTWDEYNDEDQNLAVLRLPSAANEDEDSDEDEEGRRAVDRVLKKYARAKILEDEGTFDERYETTLKARMDNWKRQYYQEKLEIKYDDKEAMDKLVYRYIEGLQWVMHYYYSGVASWGWFYDYHYAPRISDLKGVDKMKFDFKLGIPFRPYEQLMGVLPAASQEHIPQAYRDLMYDPTSPILDFYPTDFESDLNGKKQEWEAIVKIPFINEQRLLQAMASREHRLTKEEKERNTVGTSLTFTYSPSQDIVYPSSLPGFFPDIHHCHCITKPFNLPTLDGLHLVKGLLEGVGLGVHAMAGFPSLDTLPHTAQLIHHSVNVFQADSRNQSVVLYIKNLWEGSNTLKAAEKLIGKRVFYNWPFLQEGMVVALSDSHFRYEYQRYGNGVKVAGSQHSAPGLSNWARKAEGHESRYSKRFGVITGDVDILVHVRPLKGLRSKDDGSLVKDWDDADKETDLPLQMLVQEVNFEDERFMEQAAPSLVDEFPQGSKVFFLGEHAYGVVAQVEGVEKNALTVTLAFFPKEKAENEQLTNIALSAAQPDYYTAYNVANMLRMTGLAVSKITSSLMVISSDGSKTNLGLSLKFQGKGLKVLTYTRMEGNGWEFSAKAVELLRDYKAAFPQLFSKLDNRGDAMLKASEVFIGKDPDAQVKAAKAWLAERGIKDLEPVPLSTETLEKETISQIEAAAAQIAASRTATGIKKAKVQGIPRQAVLKPIQVRSRLKDQVFKLGDRVIMVQDSGGVPLCNKGIVVGIVDKMIDVVWDNAFIGGSTLGGRCSEYRGSTCTINSCLNLTNQQFIVATTPTQQARSVPVHLENAYGIVTSSPTPTNGRGRGTPPMRIMSNHNSGRGTPTNGTPNSKPQRGTNGYSGGLAPTNHQQTSSESRVPMQDDPPAVNLFHAARGRGLRGRGPVIPRGGRGGPHQAISVLQRPLPTPPQNQAQQNQPSPAAQSAPAQVQVRLVQEDGPQRQRGRGGFNGRGEQRGRGGRGGGRGQRPQNSPTVPS</sequence>
<dbReference type="GO" id="GO:0006397">
    <property type="term" value="P:mRNA processing"/>
    <property type="evidence" value="ECO:0007669"/>
    <property type="project" value="UniProtKB-KW"/>
</dbReference>
<dbReference type="GO" id="GO:0005634">
    <property type="term" value="C:nucleus"/>
    <property type="evidence" value="ECO:0007669"/>
    <property type="project" value="TreeGrafter"/>
</dbReference>
<dbReference type="Gene3D" id="2.30.30.30">
    <property type="match status" value="1"/>
</dbReference>
<feature type="compositionally biased region" description="Polar residues" evidence="7">
    <location>
        <begin position="1310"/>
        <end position="1319"/>
    </location>
</feature>
<dbReference type="Gene3D" id="2.30.30.750">
    <property type="match status" value="1"/>
</dbReference>
<organism evidence="13 14">
    <name type="scientific">Serendipita indica (strain DSM 11827)</name>
    <name type="common">Root endophyte fungus</name>
    <name type="synonym">Piriformospora indica</name>
    <dbReference type="NCBI Taxonomy" id="1109443"/>
    <lineage>
        <taxon>Eukaryota</taxon>
        <taxon>Fungi</taxon>
        <taxon>Dikarya</taxon>
        <taxon>Basidiomycota</taxon>
        <taxon>Agaricomycotina</taxon>
        <taxon>Agaricomycetes</taxon>
        <taxon>Sebacinales</taxon>
        <taxon>Serendipitaceae</taxon>
        <taxon>Serendipita</taxon>
    </lineage>
</organism>
<dbReference type="Gene3D" id="1.25.40.1050">
    <property type="match status" value="1"/>
</dbReference>
<evidence type="ECO:0000313" key="13">
    <source>
        <dbReference type="EMBL" id="CCA66695.1"/>
    </source>
</evidence>
<dbReference type="Pfam" id="PF03159">
    <property type="entry name" value="XRN_N"/>
    <property type="match status" value="1"/>
</dbReference>
<name>G4T5U0_SERID</name>
<comment type="caution">
    <text evidence="13">The sequence shown here is derived from an EMBL/GenBank/DDBJ whole genome shotgun (WGS) entry which is preliminary data.</text>
</comment>
<dbReference type="InterPro" id="IPR014722">
    <property type="entry name" value="Rib_uL2_dom2"/>
</dbReference>
<dbReference type="PIRSF" id="PIRSF006743">
    <property type="entry name" value="Exonuclease_Xnr1"/>
    <property type="match status" value="1"/>
</dbReference>
<evidence type="ECO:0000259" key="11">
    <source>
        <dbReference type="Pfam" id="PF18332"/>
    </source>
</evidence>
<feature type="domain" description="5'-3' exoribonuclease 1 D1" evidence="11">
    <location>
        <begin position="724"/>
        <end position="913"/>
    </location>
</feature>
<dbReference type="Gene3D" id="2.170.260.40">
    <property type="match status" value="1"/>
</dbReference>
<dbReference type="Pfam" id="PF18334">
    <property type="entry name" value="XRN1_D2_D3"/>
    <property type="match status" value="1"/>
</dbReference>
<dbReference type="InterPro" id="IPR040992">
    <property type="entry name" value="XRN1_D1"/>
</dbReference>
<keyword evidence="6" id="KW-0694">RNA-binding</keyword>
<dbReference type="PANTHER" id="PTHR12341">
    <property type="entry name" value="5'-&gt;3' EXORIBONUCLEASE"/>
    <property type="match status" value="1"/>
</dbReference>
<dbReference type="Pfam" id="PF17846">
    <property type="entry name" value="XRN_M"/>
    <property type="match status" value="1"/>
</dbReference>
<dbReference type="FunCoup" id="G4T5U0">
    <property type="interactions" value="342"/>
</dbReference>
<evidence type="ECO:0000313" key="14">
    <source>
        <dbReference type="Proteomes" id="UP000007148"/>
    </source>
</evidence>
<reference evidence="13 14" key="1">
    <citation type="journal article" date="2011" name="PLoS Pathog.">
        <title>Endophytic Life Strategies Decoded by Genome and Transcriptome Analyses of the Mutualistic Root Symbiont Piriformospora indica.</title>
        <authorList>
            <person name="Zuccaro A."/>
            <person name="Lahrmann U."/>
            <person name="Guldener U."/>
            <person name="Langen G."/>
            <person name="Pfiffi S."/>
            <person name="Biedenkopf D."/>
            <person name="Wong P."/>
            <person name="Samans B."/>
            <person name="Grimm C."/>
            <person name="Basiewicz M."/>
            <person name="Murat C."/>
            <person name="Martin F."/>
            <person name="Kogel K.H."/>
        </authorList>
    </citation>
    <scope>NUCLEOTIDE SEQUENCE [LARGE SCALE GENOMIC DNA]</scope>
    <source>
        <strain evidence="13 14">DSM 11827</strain>
    </source>
</reference>
<dbReference type="EC" id="3.1.13.-" evidence="6"/>
<dbReference type="InterPro" id="IPR041106">
    <property type="entry name" value="XRN1_D2_D3"/>
</dbReference>
<evidence type="ECO:0000256" key="2">
    <source>
        <dbReference type="ARBA" id="ARBA00022664"/>
    </source>
</evidence>
<keyword evidence="3 6" id="KW-0540">Nuclease</keyword>
<dbReference type="InterPro" id="IPR004859">
    <property type="entry name" value="Xrn1_N"/>
</dbReference>
<dbReference type="GO" id="GO:0016075">
    <property type="term" value="P:rRNA catabolic process"/>
    <property type="evidence" value="ECO:0007669"/>
    <property type="project" value="TreeGrafter"/>
</dbReference>
<dbReference type="Pfam" id="PF18332">
    <property type="entry name" value="XRN1_D1"/>
    <property type="match status" value="1"/>
</dbReference>
<evidence type="ECO:0000256" key="6">
    <source>
        <dbReference type="PIRNR" id="PIRNR006743"/>
    </source>
</evidence>
<gene>
    <name evidence="13" type="ORF">PIIN_00375</name>
</gene>
<proteinExistence type="inferred from homology"/>
<dbReference type="HOGENOM" id="CLU_001581_1_2_1"/>
<dbReference type="Proteomes" id="UP000007148">
    <property type="component" value="Unassembled WGS sequence"/>
</dbReference>
<feature type="domain" description="Exoribonuclease Xrn1 D2/D3" evidence="12">
    <location>
        <begin position="919"/>
        <end position="1137"/>
    </location>
</feature>
<dbReference type="eggNOG" id="KOG2045">
    <property type="taxonomic scope" value="Eukaryota"/>
</dbReference>
<dbReference type="InterPro" id="IPR041385">
    <property type="entry name" value="SH3_12"/>
</dbReference>
<dbReference type="PANTHER" id="PTHR12341:SF7">
    <property type="entry name" value="5'-3' EXORIBONUCLEASE 1"/>
    <property type="match status" value="1"/>
</dbReference>
<dbReference type="InterPro" id="IPR047007">
    <property type="entry name" value="XRN1_D1_sf"/>
</dbReference>
<keyword evidence="6" id="KW-0866">Nonsense-mediated mRNA decay</keyword>
<keyword evidence="4 6" id="KW-0378">Hydrolase</keyword>